<dbReference type="Proteomes" id="UP000183898">
    <property type="component" value="Unassembled WGS sequence"/>
</dbReference>
<evidence type="ECO:0000256" key="4">
    <source>
        <dbReference type="ARBA" id="ARBA00022982"/>
    </source>
</evidence>
<feature type="region of interest" description="Disordered" evidence="7">
    <location>
        <begin position="64"/>
        <end position="123"/>
    </location>
</feature>
<feature type="compositionally biased region" description="Low complexity" evidence="7">
    <location>
        <begin position="96"/>
        <end position="116"/>
    </location>
</feature>
<evidence type="ECO:0000256" key="5">
    <source>
        <dbReference type="ARBA" id="ARBA00023004"/>
    </source>
</evidence>
<dbReference type="SUPFAM" id="SSF46626">
    <property type="entry name" value="Cytochrome c"/>
    <property type="match status" value="1"/>
</dbReference>
<dbReference type="GO" id="GO:0009055">
    <property type="term" value="F:electron transfer activity"/>
    <property type="evidence" value="ECO:0007669"/>
    <property type="project" value="InterPro"/>
</dbReference>
<protein>
    <submittedName>
        <fullName evidence="9">Cytochrome c, mono-and diheme variants</fullName>
    </submittedName>
</protein>
<dbReference type="PANTHER" id="PTHR35008:SF4">
    <property type="entry name" value="BLL4482 PROTEIN"/>
    <property type="match status" value="1"/>
</dbReference>
<dbReference type="PANTHER" id="PTHR35008">
    <property type="entry name" value="BLL4482 PROTEIN-RELATED"/>
    <property type="match status" value="1"/>
</dbReference>
<accession>A0A1H8CTL3</accession>
<evidence type="ECO:0000256" key="7">
    <source>
        <dbReference type="SAM" id="MobiDB-lite"/>
    </source>
</evidence>
<dbReference type="GO" id="GO:0020037">
    <property type="term" value="F:heme binding"/>
    <property type="evidence" value="ECO:0007669"/>
    <property type="project" value="InterPro"/>
</dbReference>
<reference evidence="9 10" key="1">
    <citation type="submission" date="2016-10" db="EMBL/GenBank/DDBJ databases">
        <authorList>
            <person name="de Groot N.N."/>
        </authorList>
    </citation>
    <scope>NUCLEOTIDE SEQUENCE [LARGE SCALE GENOMIC DNA]</scope>
    <source>
        <strain evidence="9 10">Nl18</strain>
    </source>
</reference>
<feature type="compositionally biased region" description="Low complexity" evidence="7">
    <location>
        <begin position="67"/>
        <end position="83"/>
    </location>
</feature>
<dbReference type="AlphaFoldDB" id="A0A1H8CTL3"/>
<keyword evidence="5 6" id="KW-0408">Iron</keyword>
<gene>
    <name evidence="9" type="ORF">SAMN05216404_10259</name>
</gene>
<name>A0A1H8CTL3_9PROT</name>
<evidence type="ECO:0000313" key="10">
    <source>
        <dbReference type="Proteomes" id="UP000183898"/>
    </source>
</evidence>
<keyword evidence="3 6" id="KW-0479">Metal-binding</keyword>
<dbReference type="InterPro" id="IPR008168">
    <property type="entry name" value="Cyt_C_IC"/>
</dbReference>
<dbReference type="RefSeq" id="WP_254772573.1">
    <property type="nucleotide sequence ID" value="NZ_FOCT01000002.1"/>
</dbReference>
<feature type="compositionally biased region" description="Pro residues" evidence="7">
    <location>
        <begin position="84"/>
        <end position="95"/>
    </location>
</feature>
<keyword evidence="1" id="KW-0813">Transport</keyword>
<dbReference type="InterPro" id="IPR009056">
    <property type="entry name" value="Cyt_c-like_dom"/>
</dbReference>
<proteinExistence type="predicted"/>
<evidence type="ECO:0000256" key="6">
    <source>
        <dbReference type="PROSITE-ProRule" id="PRU00433"/>
    </source>
</evidence>
<dbReference type="PRINTS" id="PR00605">
    <property type="entry name" value="CYTCHROMECIC"/>
</dbReference>
<dbReference type="EMBL" id="FOCT01000002">
    <property type="protein sequence ID" value="SEM98571.1"/>
    <property type="molecule type" value="Genomic_DNA"/>
</dbReference>
<dbReference type="PROSITE" id="PS51007">
    <property type="entry name" value="CYTC"/>
    <property type="match status" value="1"/>
</dbReference>
<dbReference type="GO" id="GO:0005506">
    <property type="term" value="F:iron ion binding"/>
    <property type="evidence" value="ECO:0007669"/>
    <property type="project" value="InterPro"/>
</dbReference>
<evidence type="ECO:0000313" key="9">
    <source>
        <dbReference type="EMBL" id="SEM98571.1"/>
    </source>
</evidence>
<sequence>MRSLRSSSDSEVCDKKLAGPGIPGSSRGDTLKSDRHMSRTIINMRVLLLASMTIGLIAGCGEPKQLASPSTTTPPSATETAPSETPPAPSAPPPAGSSTVPAEPTTPPAAAQVEPPKNLAARKLAPERIKRGEEIYRKNCASCHGPNGEATPGWRTPGPDGRYPPPPLDGSAHAWHHSTETLEKMIQDGSVDGAMPAWKGKLTNQQIGDVIVWIKSLWPDEVYDIWHKEIENKPQPKQN</sequence>
<organism evidence="9 10">
    <name type="scientific">Nitrosospira multiformis</name>
    <dbReference type="NCBI Taxonomy" id="1231"/>
    <lineage>
        <taxon>Bacteria</taxon>
        <taxon>Pseudomonadati</taxon>
        <taxon>Pseudomonadota</taxon>
        <taxon>Betaproteobacteria</taxon>
        <taxon>Nitrosomonadales</taxon>
        <taxon>Nitrosomonadaceae</taxon>
        <taxon>Nitrosospira</taxon>
    </lineage>
</organism>
<feature type="region of interest" description="Disordered" evidence="7">
    <location>
        <begin position="1"/>
        <end position="34"/>
    </location>
</feature>
<dbReference type="InterPro" id="IPR051459">
    <property type="entry name" value="Cytochrome_c-type_DH"/>
</dbReference>
<evidence type="ECO:0000256" key="1">
    <source>
        <dbReference type="ARBA" id="ARBA00022448"/>
    </source>
</evidence>
<evidence type="ECO:0000256" key="2">
    <source>
        <dbReference type="ARBA" id="ARBA00022617"/>
    </source>
</evidence>
<dbReference type="InterPro" id="IPR036909">
    <property type="entry name" value="Cyt_c-like_dom_sf"/>
</dbReference>
<evidence type="ECO:0000256" key="3">
    <source>
        <dbReference type="ARBA" id="ARBA00022723"/>
    </source>
</evidence>
<keyword evidence="4" id="KW-0249">Electron transport</keyword>
<dbReference type="Pfam" id="PF13442">
    <property type="entry name" value="Cytochrome_CBB3"/>
    <property type="match status" value="1"/>
</dbReference>
<keyword evidence="2 6" id="KW-0349">Heme</keyword>
<feature type="compositionally biased region" description="Polar residues" evidence="7">
    <location>
        <begin position="1"/>
        <end position="10"/>
    </location>
</feature>
<feature type="domain" description="Cytochrome c" evidence="8">
    <location>
        <begin position="127"/>
        <end position="218"/>
    </location>
</feature>
<evidence type="ECO:0000259" key="8">
    <source>
        <dbReference type="PROSITE" id="PS51007"/>
    </source>
</evidence>
<dbReference type="Gene3D" id="1.10.760.10">
    <property type="entry name" value="Cytochrome c-like domain"/>
    <property type="match status" value="1"/>
</dbReference>